<feature type="compositionally biased region" description="Polar residues" evidence="1">
    <location>
        <begin position="14"/>
        <end position="26"/>
    </location>
</feature>
<dbReference type="Proteomes" id="UP000603453">
    <property type="component" value="Unassembled WGS sequence"/>
</dbReference>
<evidence type="ECO:0000313" key="2">
    <source>
        <dbReference type="EMBL" id="KAG2191743.1"/>
    </source>
</evidence>
<feature type="compositionally biased region" description="Basic residues" evidence="1">
    <location>
        <begin position="314"/>
        <end position="324"/>
    </location>
</feature>
<reference evidence="2" key="1">
    <citation type="submission" date="2020-12" db="EMBL/GenBank/DDBJ databases">
        <title>Metabolic potential, ecology and presence of endohyphal bacteria is reflected in genomic diversity of Mucoromycotina.</title>
        <authorList>
            <person name="Muszewska A."/>
            <person name="Okrasinska A."/>
            <person name="Steczkiewicz K."/>
            <person name="Drgas O."/>
            <person name="Orlowska M."/>
            <person name="Perlinska-Lenart U."/>
            <person name="Aleksandrzak-Piekarczyk T."/>
            <person name="Szatraj K."/>
            <person name="Zielenkiewicz U."/>
            <person name="Pilsyk S."/>
            <person name="Malc E."/>
            <person name="Mieczkowski P."/>
            <person name="Kruszewska J.S."/>
            <person name="Biernat P."/>
            <person name="Pawlowska J."/>
        </authorList>
    </citation>
    <scope>NUCLEOTIDE SEQUENCE</scope>
    <source>
        <strain evidence="2">WA0000017839</strain>
    </source>
</reference>
<evidence type="ECO:0000256" key="1">
    <source>
        <dbReference type="SAM" id="MobiDB-lite"/>
    </source>
</evidence>
<feature type="compositionally biased region" description="Low complexity" evidence="1">
    <location>
        <begin position="1"/>
        <end position="12"/>
    </location>
</feature>
<feature type="region of interest" description="Disordered" evidence="1">
    <location>
        <begin position="1"/>
        <end position="49"/>
    </location>
</feature>
<feature type="compositionally biased region" description="Basic and acidic residues" evidence="1">
    <location>
        <begin position="39"/>
        <end position="49"/>
    </location>
</feature>
<name>A0A8H7QHI3_9FUNG</name>
<proteinExistence type="predicted"/>
<gene>
    <name evidence="2" type="ORF">INT47_003103</name>
</gene>
<feature type="region of interest" description="Disordered" evidence="1">
    <location>
        <begin position="310"/>
        <end position="329"/>
    </location>
</feature>
<evidence type="ECO:0000313" key="3">
    <source>
        <dbReference type="Proteomes" id="UP000603453"/>
    </source>
</evidence>
<dbReference type="AlphaFoldDB" id="A0A8H7QHI3"/>
<comment type="caution">
    <text evidence="2">The sequence shown here is derived from an EMBL/GenBank/DDBJ whole genome shotgun (WGS) entry which is preliminary data.</text>
</comment>
<dbReference type="EMBL" id="JAEPRD010000358">
    <property type="protein sequence ID" value="KAG2191743.1"/>
    <property type="molecule type" value="Genomic_DNA"/>
</dbReference>
<accession>A0A8H7QHI3</accession>
<organism evidence="2 3">
    <name type="scientific">Mucor saturninus</name>
    <dbReference type="NCBI Taxonomy" id="64648"/>
    <lineage>
        <taxon>Eukaryota</taxon>
        <taxon>Fungi</taxon>
        <taxon>Fungi incertae sedis</taxon>
        <taxon>Mucoromycota</taxon>
        <taxon>Mucoromycotina</taxon>
        <taxon>Mucoromycetes</taxon>
        <taxon>Mucorales</taxon>
        <taxon>Mucorineae</taxon>
        <taxon>Mucoraceae</taxon>
        <taxon>Mucor</taxon>
    </lineage>
</organism>
<keyword evidence="3" id="KW-1185">Reference proteome</keyword>
<protein>
    <submittedName>
        <fullName evidence="2">Uncharacterized protein</fullName>
    </submittedName>
</protein>
<sequence length="350" mass="39524">MSSSSRNSNRRSNANEQPGSSSQGAGNQPKRRRLAPRSETVRNDDEGYKELSGQMASMSRQLRKMYDMQASSANAVSMFMNAHANGVFNGAPAGPVLPATISPSVPAQPSLSESQMSAIILDLIHEKMWIRDLKSNDPIEIAENEARRKWNTDQWIDHQDNVKIVKYLREYILSQPRAAGFWPSMVVAKIKNNYKTFYRSVNMSEEAGIIKKHNARINSRMREILNRRIITYETNWEIIDAEMGPKEGNAHEMAYLNVLRKEVMSDGESGVEDFGEGVSLKVVKIACPSWRSDELNRLLAIIDRISKDRDLRKGQSKSKPKTPRIQRGVKVVPVPTSLSTILPPWSIRDE</sequence>